<comment type="similarity">
    <text evidence="1">Belongs to the adenylyl cyclase class-3 family.</text>
</comment>
<dbReference type="Pfam" id="PF00211">
    <property type="entry name" value="Guanylate_cyc"/>
    <property type="match status" value="1"/>
</dbReference>
<dbReference type="EMBL" id="BRZI01000077">
    <property type="protein sequence ID" value="GLD33390.1"/>
    <property type="molecule type" value="Genomic_DNA"/>
</dbReference>
<dbReference type="InterPro" id="IPR029787">
    <property type="entry name" value="Nucleotide_cyclase"/>
</dbReference>
<sequence length="234" mass="25266">MVVNNGTDQRTVEATFAFVDLAGYSVLTEICGDHEAARLAARLAELARTALHPDVCLVKTIGDAVMLAAATPEQMVATIGELADLVADEDGFLALRAGIHHGSAIHQGSDYYGHAVNIAARVTALAGAGQAVITEPIRETAAKLGRTPQPLGPTPLRNITTPVELYTVALTAARYPRDPVCGMRIDPATAPTRLRHNDHDWWFCSTECAHRFTAAPTHYTRQPHRGRLEQETRS</sequence>
<dbReference type="InterPro" id="IPR050697">
    <property type="entry name" value="Adenylyl/Guanylyl_Cyclase_3/4"/>
</dbReference>
<protein>
    <recommendedName>
        <fullName evidence="2">Guanylate cyclase domain-containing protein</fullName>
    </recommendedName>
</protein>
<feature type="domain" description="Guanylate cyclase" evidence="2">
    <location>
        <begin position="15"/>
        <end position="123"/>
    </location>
</feature>
<accession>A0A9P3UWT8</accession>
<evidence type="ECO:0000313" key="4">
    <source>
        <dbReference type="Proteomes" id="UP001064782"/>
    </source>
</evidence>
<dbReference type="InterPro" id="IPR009078">
    <property type="entry name" value="Ferritin-like_SF"/>
</dbReference>
<dbReference type="Proteomes" id="UP001064782">
    <property type="component" value="Unassembled WGS sequence"/>
</dbReference>
<dbReference type="CDD" id="cd07302">
    <property type="entry name" value="CHD"/>
    <property type="match status" value="1"/>
</dbReference>
<dbReference type="RefSeq" id="WP_236982987.1">
    <property type="nucleotide sequence ID" value="NZ_BRXF01000081.1"/>
</dbReference>
<dbReference type="GO" id="GO:0004016">
    <property type="term" value="F:adenylate cyclase activity"/>
    <property type="evidence" value="ECO:0007669"/>
    <property type="project" value="UniProtKB-ARBA"/>
</dbReference>
<gene>
    <name evidence="3" type="ORF">Mkiyose1413_52730</name>
</gene>
<name>A0A9P3UWT8_9MYCO</name>
<evidence type="ECO:0000313" key="3">
    <source>
        <dbReference type="EMBL" id="GLD33390.1"/>
    </source>
</evidence>
<evidence type="ECO:0000259" key="2">
    <source>
        <dbReference type="PROSITE" id="PS50125"/>
    </source>
</evidence>
<dbReference type="GO" id="GO:0006171">
    <property type="term" value="P:cAMP biosynthetic process"/>
    <property type="evidence" value="ECO:0007669"/>
    <property type="project" value="TreeGrafter"/>
</dbReference>
<dbReference type="PROSITE" id="PS50125">
    <property type="entry name" value="GUANYLATE_CYCLASE_2"/>
    <property type="match status" value="1"/>
</dbReference>
<reference evidence="3" key="1">
    <citation type="submission" date="2022-08" db="EMBL/GenBank/DDBJ databases">
        <title>Mycobacterium kiyosense sp. nov., scotochromogenic slow-glowing species isolated from respiratory specimens.</title>
        <authorList>
            <person name="Fukano H."/>
            <person name="Kazumi Y."/>
            <person name="Sakagami N."/>
            <person name="Ato M."/>
            <person name="Mitarai S."/>
            <person name="Hoshino Y."/>
        </authorList>
    </citation>
    <scope>NUCLEOTIDE SEQUENCE</scope>
    <source>
        <strain evidence="3">1413</strain>
    </source>
</reference>
<dbReference type="SUPFAM" id="SSF47240">
    <property type="entry name" value="Ferritin-like"/>
    <property type="match status" value="1"/>
</dbReference>
<dbReference type="AlphaFoldDB" id="A0A9P3UWT8"/>
<dbReference type="PANTHER" id="PTHR43081">
    <property type="entry name" value="ADENYLATE CYCLASE, TERMINAL-DIFFERENTIATION SPECIFIC-RELATED"/>
    <property type="match status" value="1"/>
</dbReference>
<organism evidence="3 4">
    <name type="scientific">Mycobacterium kiyosense</name>
    <dbReference type="NCBI Taxonomy" id="2871094"/>
    <lineage>
        <taxon>Bacteria</taxon>
        <taxon>Bacillati</taxon>
        <taxon>Actinomycetota</taxon>
        <taxon>Actinomycetes</taxon>
        <taxon>Mycobacteriales</taxon>
        <taxon>Mycobacteriaceae</taxon>
        <taxon>Mycobacterium</taxon>
    </lineage>
</organism>
<dbReference type="PANTHER" id="PTHR43081:SF19">
    <property type="entry name" value="PH-SENSITIVE ADENYLATE CYCLASE RV1264"/>
    <property type="match status" value="1"/>
</dbReference>
<dbReference type="SMART" id="SM00746">
    <property type="entry name" value="TRASH"/>
    <property type="match status" value="1"/>
</dbReference>
<evidence type="ECO:0000256" key="1">
    <source>
        <dbReference type="ARBA" id="ARBA00005381"/>
    </source>
</evidence>
<dbReference type="SUPFAM" id="SSF55073">
    <property type="entry name" value="Nucleotide cyclase"/>
    <property type="match status" value="1"/>
</dbReference>
<dbReference type="Gene3D" id="3.30.70.1230">
    <property type="entry name" value="Nucleotide cyclase"/>
    <property type="match status" value="1"/>
</dbReference>
<keyword evidence="4" id="KW-1185">Reference proteome</keyword>
<dbReference type="GO" id="GO:0035556">
    <property type="term" value="P:intracellular signal transduction"/>
    <property type="evidence" value="ECO:0007669"/>
    <property type="project" value="InterPro"/>
</dbReference>
<comment type="caution">
    <text evidence="3">The sequence shown here is derived from an EMBL/GenBank/DDBJ whole genome shotgun (WGS) entry which is preliminary data.</text>
</comment>
<proteinExistence type="inferred from homology"/>
<dbReference type="InterPro" id="IPR011017">
    <property type="entry name" value="TRASH_dom"/>
</dbReference>
<dbReference type="InterPro" id="IPR001054">
    <property type="entry name" value="A/G_cyclase"/>
</dbReference>